<dbReference type="PANTHER" id="PTHR16222">
    <property type="entry name" value="ADP-RIBOSYLGLYCOHYDROLASE"/>
    <property type="match status" value="1"/>
</dbReference>
<dbReference type="SUPFAM" id="SSF101478">
    <property type="entry name" value="ADP-ribosylglycohydrolase"/>
    <property type="match status" value="1"/>
</dbReference>
<feature type="region of interest" description="Disordered" evidence="2">
    <location>
        <begin position="1"/>
        <end position="22"/>
    </location>
</feature>
<dbReference type="PANTHER" id="PTHR16222:SF12">
    <property type="entry name" value="ADP-RIBOSYLGLYCOHYDROLASE-RELATED"/>
    <property type="match status" value="1"/>
</dbReference>
<dbReference type="GO" id="GO:0046872">
    <property type="term" value="F:metal ion binding"/>
    <property type="evidence" value="ECO:0007669"/>
    <property type="project" value="UniProtKB-KW"/>
</dbReference>
<keyword evidence="1" id="KW-0460">Magnesium</keyword>
<dbReference type="Pfam" id="PF03747">
    <property type="entry name" value="ADP_ribosyl_GH"/>
    <property type="match status" value="1"/>
</dbReference>
<dbReference type="InterPro" id="IPR036705">
    <property type="entry name" value="Ribosyl_crysJ1_sf"/>
</dbReference>
<dbReference type="InterPro" id="IPR050792">
    <property type="entry name" value="ADP-ribosylglycohydrolase"/>
</dbReference>
<evidence type="ECO:0008006" key="5">
    <source>
        <dbReference type="Google" id="ProtNLM"/>
    </source>
</evidence>
<dbReference type="EMBL" id="JAOPGA020000703">
    <property type="protein sequence ID" value="KAL0480919.1"/>
    <property type="molecule type" value="Genomic_DNA"/>
</dbReference>
<protein>
    <recommendedName>
        <fullName evidence="5">ADP-ribosylglycohydrolase</fullName>
    </recommendedName>
</protein>
<evidence type="ECO:0000313" key="3">
    <source>
        <dbReference type="EMBL" id="KAL0480919.1"/>
    </source>
</evidence>
<proteinExistence type="predicted"/>
<comment type="cofactor">
    <cofactor evidence="1">
        <name>Mg(2+)</name>
        <dbReference type="ChEBI" id="CHEBI:18420"/>
    </cofactor>
    <text evidence="1">Binds 2 magnesium ions per subunit.</text>
</comment>
<name>A0AAW2YV37_9EUKA</name>
<feature type="binding site" evidence="1">
    <location>
        <position position="148"/>
    </location>
    <ligand>
        <name>Mg(2+)</name>
        <dbReference type="ChEBI" id="CHEBI:18420"/>
        <label>1</label>
    </ligand>
</feature>
<accession>A0AAW2YV37</accession>
<reference evidence="3 4" key="1">
    <citation type="submission" date="2024-03" db="EMBL/GenBank/DDBJ databases">
        <title>The Acrasis kona genome and developmental transcriptomes reveal deep origins of eukaryotic multicellular pathways.</title>
        <authorList>
            <person name="Sheikh S."/>
            <person name="Fu C.-J."/>
            <person name="Brown M.W."/>
            <person name="Baldauf S.L."/>
        </authorList>
    </citation>
    <scope>NUCLEOTIDE SEQUENCE [LARGE SCALE GENOMIC DNA]</scope>
    <source>
        <strain evidence="3 4">ATCC MYA-3509</strain>
    </source>
</reference>
<dbReference type="Proteomes" id="UP001431209">
    <property type="component" value="Unassembled WGS sequence"/>
</dbReference>
<feature type="binding site" evidence="1">
    <location>
        <position position="149"/>
    </location>
    <ligand>
        <name>Mg(2+)</name>
        <dbReference type="ChEBI" id="CHEBI:18420"/>
        <label>1</label>
    </ligand>
</feature>
<comment type="caution">
    <text evidence="3">The sequence shown here is derived from an EMBL/GenBank/DDBJ whole genome shotgun (WGS) entry which is preliminary data.</text>
</comment>
<keyword evidence="4" id="KW-1185">Reference proteome</keyword>
<dbReference type="InterPro" id="IPR005502">
    <property type="entry name" value="Ribosyl_crysJ1"/>
</dbReference>
<dbReference type="Gene3D" id="1.10.4080.10">
    <property type="entry name" value="ADP-ribosylation/Crystallin J1"/>
    <property type="match status" value="1"/>
</dbReference>
<dbReference type="AlphaFoldDB" id="A0AAW2YV37"/>
<feature type="binding site" evidence="1">
    <location>
        <position position="147"/>
    </location>
    <ligand>
        <name>Mg(2+)</name>
        <dbReference type="ChEBI" id="CHEBI:18420"/>
        <label>1</label>
    </ligand>
</feature>
<evidence type="ECO:0000256" key="2">
    <source>
        <dbReference type="SAM" id="MobiDB-lite"/>
    </source>
</evidence>
<keyword evidence="1" id="KW-0479">Metal-binding</keyword>
<organism evidence="3 4">
    <name type="scientific">Acrasis kona</name>
    <dbReference type="NCBI Taxonomy" id="1008807"/>
    <lineage>
        <taxon>Eukaryota</taxon>
        <taxon>Discoba</taxon>
        <taxon>Heterolobosea</taxon>
        <taxon>Tetramitia</taxon>
        <taxon>Eutetramitia</taxon>
        <taxon>Acrasidae</taxon>
        <taxon>Acrasis</taxon>
    </lineage>
</organism>
<gene>
    <name evidence="3" type="ORF">AKO1_013587</name>
</gene>
<evidence type="ECO:0000313" key="4">
    <source>
        <dbReference type="Proteomes" id="UP001431209"/>
    </source>
</evidence>
<sequence length="327" mass="36899">MNWLSSFLNTKPNTKPPKPTIPKAEVTDRIDDPNFFNDVSKIMEHISAENFPKLALSGYSILGQENTVLAEERSKVQANLHDGRFDGCEDRAISILLSNAIGDALGAPLEFSSVRYIQEPELTDFNQLNIWEHPRYNRFRLEPGQWTDDFSMAQCIADTLLTHKELKPIDLRARFCCWWYLGYCNAFGFAEDQTTRASVGLGGNISYSLYEFVKNPTIPFTLSGDLNTSGNGSVMRNSAIPIFYYKYGLDAAMKAAYEQSKTTHQGDEAAELCRLLTFVCFKGIQTGDKSKVFDSLETEFTSKLYSVSCLAKSLDEEEHEENKGIRH</sequence>
<evidence type="ECO:0000256" key="1">
    <source>
        <dbReference type="PIRSR" id="PIRSR605502-1"/>
    </source>
</evidence>